<evidence type="ECO:0000313" key="6">
    <source>
        <dbReference type="Proteomes" id="UP000198795"/>
    </source>
</evidence>
<sequence length="261" mass="27469">MRKNNVRAKLQAGDPVINAWCSLPCAYAAEIMAHQGYDSVTIDLQHGAMGFEAAFAMLQAISTTVAVPFARVPSHESGLMMKLLDAGAYGLICPLVNTCADAEAFVAACRYPPIGQRSYGPNRATLYAQAGASAAYAAAADREIVLLAQIETREAIENLPDILSVPGLDGVYVGPGDLSLSFGSPPSMVPKDPEVLAAMARVVTQAKAAGLFTACHTDGVETALRRFEDGFGMCTLPNDVRLLIDGARGQVTALRAQIPAK</sequence>
<dbReference type="PANTHER" id="PTHR30502">
    <property type="entry name" value="2-KETO-3-DEOXY-L-RHAMNONATE ALDOLASE"/>
    <property type="match status" value="1"/>
</dbReference>
<keyword evidence="2" id="KW-0479">Metal-binding</keyword>
<dbReference type="Pfam" id="PF03328">
    <property type="entry name" value="HpcH_HpaI"/>
    <property type="match status" value="1"/>
</dbReference>
<dbReference type="RefSeq" id="WP_090226935.1">
    <property type="nucleotide sequence ID" value="NZ_FNJC01000001.1"/>
</dbReference>
<comment type="caution">
    <text evidence="5">The sequence shown here is derived from an EMBL/GenBank/DDBJ whole genome shotgun (WGS) entry which is preliminary data.</text>
</comment>
<keyword evidence="6" id="KW-1185">Reference proteome</keyword>
<organism evidence="5 6">
    <name type="scientific">Filomicrobium insigne</name>
    <dbReference type="NCBI Taxonomy" id="418854"/>
    <lineage>
        <taxon>Bacteria</taxon>
        <taxon>Pseudomonadati</taxon>
        <taxon>Pseudomonadota</taxon>
        <taxon>Alphaproteobacteria</taxon>
        <taxon>Hyphomicrobiales</taxon>
        <taxon>Hyphomicrobiaceae</taxon>
        <taxon>Filomicrobium</taxon>
    </lineage>
</organism>
<keyword evidence="3" id="KW-0456">Lyase</keyword>
<proteinExistence type="inferred from homology"/>
<evidence type="ECO:0000313" key="5">
    <source>
        <dbReference type="EMBL" id="SDO35673.1"/>
    </source>
</evidence>
<dbReference type="Gene3D" id="3.20.20.60">
    <property type="entry name" value="Phosphoenolpyruvate-binding domains"/>
    <property type="match status" value="1"/>
</dbReference>
<feature type="domain" description="HpcH/HpaI aldolase/citrate lyase" evidence="4">
    <location>
        <begin position="20"/>
        <end position="214"/>
    </location>
</feature>
<protein>
    <submittedName>
        <fullName evidence="5">4-hydroxy-2-oxoheptanedioate aldolase</fullName>
    </submittedName>
</protein>
<dbReference type="InterPro" id="IPR005000">
    <property type="entry name" value="Aldolase/citrate-lyase_domain"/>
</dbReference>
<evidence type="ECO:0000259" key="4">
    <source>
        <dbReference type="Pfam" id="PF03328"/>
    </source>
</evidence>
<reference evidence="5 6" key="1">
    <citation type="submission" date="2016-10" db="EMBL/GenBank/DDBJ databases">
        <authorList>
            <person name="Varghese N."/>
            <person name="Submissions S."/>
        </authorList>
    </citation>
    <scope>NUCLEOTIDE SEQUENCE [LARGE SCALE GENOMIC DNA]</scope>
    <source>
        <strain evidence="5 6">CGMCC 1.6497</strain>
    </source>
</reference>
<dbReference type="InterPro" id="IPR040442">
    <property type="entry name" value="Pyrv_kinase-like_dom_sf"/>
</dbReference>
<dbReference type="Proteomes" id="UP000198795">
    <property type="component" value="Unassembled WGS sequence"/>
</dbReference>
<accession>A0A1H0IWF9</accession>
<dbReference type="EMBL" id="FNJC01000001">
    <property type="protein sequence ID" value="SDO35673.1"/>
    <property type="molecule type" value="Genomic_DNA"/>
</dbReference>
<dbReference type="SUPFAM" id="SSF51621">
    <property type="entry name" value="Phosphoenolpyruvate/pyruvate domain"/>
    <property type="match status" value="1"/>
</dbReference>
<evidence type="ECO:0000256" key="2">
    <source>
        <dbReference type="ARBA" id="ARBA00022723"/>
    </source>
</evidence>
<dbReference type="InterPro" id="IPR050251">
    <property type="entry name" value="HpcH-HpaI_aldolase"/>
</dbReference>
<gene>
    <name evidence="5" type="ORF">SAMN04488061_0980</name>
</gene>
<evidence type="ECO:0000256" key="1">
    <source>
        <dbReference type="ARBA" id="ARBA00005568"/>
    </source>
</evidence>
<dbReference type="InterPro" id="IPR015813">
    <property type="entry name" value="Pyrv/PenolPyrv_kinase-like_dom"/>
</dbReference>
<comment type="similarity">
    <text evidence="1">Belongs to the HpcH/HpaI aldolase family.</text>
</comment>
<dbReference type="PANTHER" id="PTHR30502:SF0">
    <property type="entry name" value="PHOSPHOENOLPYRUVATE CARBOXYLASE FAMILY PROTEIN"/>
    <property type="match status" value="1"/>
</dbReference>
<evidence type="ECO:0000256" key="3">
    <source>
        <dbReference type="ARBA" id="ARBA00023239"/>
    </source>
</evidence>
<name>A0A1H0IWF9_9HYPH</name>